<protein>
    <submittedName>
        <fullName evidence="3">PH domain-containing protein</fullName>
    </submittedName>
</protein>
<name>A0A514BV47_9GAMM</name>
<evidence type="ECO:0000313" key="3">
    <source>
        <dbReference type="EMBL" id="QDH71278.1"/>
    </source>
</evidence>
<evidence type="ECO:0000313" key="4">
    <source>
        <dbReference type="Proteomes" id="UP000317199"/>
    </source>
</evidence>
<evidence type="ECO:0000259" key="2">
    <source>
        <dbReference type="Pfam" id="PF03703"/>
    </source>
</evidence>
<dbReference type="PANTHER" id="PTHR34473">
    <property type="entry name" value="UPF0699 TRANSMEMBRANE PROTEIN YDBS"/>
    <property type="match status" value="1"/>
</dbReference>
<keyword evidence="1" id="KW-0812">Transmembrane</keyword>
<proteinExistence type="predicted"/>
<dbReference type="RefSeq" id="WP_141624610.1">
    <property type="nucleotide sequence ID" value="NZ_CP041242.1"/>
</dbReference>
<dbReference type="OrthoDB" id="1750577at2"/>
<gene>
    <name evidence="3" type="ORF">FKV23_15160</name>
</gene>
<feature type="transmembrane region" description="Helical" evidence="1">
    <location>
        <begin position="26"/>
        <end position="49"/>
    </location>
</feature>
<keyword evidence="4" id="KW-1185">Reference proteome</keyword>
<dbReference type="InterPro" id="IPR005182">
    <property type="entry name" value="YdbS-like_PH"/>
</dbReference>
<dbReference type="Pfam" id="PF03703">
    <property type="entry name" value="bPH_2"/>
    <property type="match status" value="1"/>
</dbReference>
<dbReference type="AlphaFoldDB" id="A0A514BV47"/>
<keyword evidence="1" id="KW-0472">Membrane</keyword>
<accession>A0A514BV47</accession>
<organism evidence="3 4">
    <name type="scientific">Marilutibacter alkalisoli</name>
    <dbReference type="NCBI Taxonomy" id="2591633"/>
    <lineage>
        <taxon>Bacteria</taxon>
        <taxon>Pseudomonadati</taxon>
        <taxon>Pseudomonadota</taxon>
        <taxon>Gammaproteobacteria</taxon>
        <taxon>Lysobacterales</taxon>
        <taxon>Lysobacteraceae</taxon>
        <taxon>Marilutibacter</taxon>
    </lineage>
</organism>
<dbReference type="EMBL" id="CP041242">
    <property type="protein sequence ID" value="QDH71278.1"/>
    <property type="molecule type" value="Genomic_DNA"/>
</dbReference>
<dbReference type="Proteomes" id="UP000317199">
    <property type="component" value="Chromosome"/>
</dbReference>
<dbReference type="PANTHER" id="PTHR34473:SF3">
    <property type="entry name" value="TRANSMEMBRANE PROTEIN-RELATED"/>
    <property type="match status" value="1"/>
</dbReference>
<evidence type="ECO:0000256" key="1">
    <source>
        <dbReference type="SAM" id="Phobius"/>
    </source>
</evidence>
<feature type="domain" description="YdbS-like PH" evidence="2">
    <location>
        <begin position="87"/>
        <end position="165"/>
    </location>
</feature>
<keyword evidence="1" id="KW-1133">Transmembrane helix</keyword>
<feature type="transmembrane region" description="Helical" evidence="1">
    <location>
        <begin position="61"/>
        <end position="82"/>
    </location>
</feature>
<sequence>MEPLELAPSPAADTDWNPLPPRARPLFLLGGAIWMTLSGGVAGLVLALLGSSRIDAIPRTALVMAGIGLFALAGAAIGLWLGHKAHRYTFWRLDGEGLAVRRGRLWQRETRVPVTRVQHLDLKRGPWQRRRALATLVVHTAGTAHGAVSVPNLDLEDAEHLRDTLGRQIDRDDD</sequence>
<dbReference type="KEGG" id="lyj:FKV23_15160"/>
<reference evidence="3 4" key="1">
    <citation type="submission" date="2019-06" db="EMBL/GenBank/DDBJ databases">
        <title>Lysobacter alkalisoli sp. nov. isolated from saline-alkali soil.</title>
        <authorList>
            <person name="Sun J.-Q."/>
            <person name="Xu L."/>
        </authorList>
    </citation>
    <scope>NUCLEOTIDE SEQUENCE [LARGE SCALE GENOMIC DNA]</scope>
    <source>
        <strain evidence="3 4">SJ-36</strain>
    </source>
</reference>